<evidence type="ECO:0000256" key="2">
    <source>
        <dbReference type="ARBA" id="ARBA00022475"/>
    </source>
</evidence>
<feature type="transmembrane region" description="Helical" evidence="6">
    <location>
        <begin position="55"/>
        <end position="76"/>
    </location>
</feature>
<evidence type="ECO:0000256" key="5">
    <source>
        <dbReference type="ARBA" id="ARBA00023136"/>
    </source>
</evidence>
<keyword evidence="2" id="KW-1003">Cell membrane</keyword>
<evidence type="ECO:0000256" key="1">
    <source>
        <dbReference type="ARBA" id="ARBA00004651"/>
    </source>
</evidence>
<reference evidence="7 8" key="1">
    <citation type="submission" date="2021-10" db="EMBL/GenBank/DDBJ databases">
        <title>Anaerobic single-cell dispensing facilitates the cultivation of human gut bacteria.</title>
        <authorList>
            <person name="Afrizal A."/>
        </authorList>
    </citation>
    <scope>NUCLEOTIDE SEQUENCE [LARGE SCALE GENOMIC DNA]</scope>
    <source>
        <strain evidence="7 8">CLA-AA-H277</strain>
    </source>
</reference>
<name>A0AAE3DTF9_9FIRM</name>
<feature type="transmembrane region" description="Helical" evidence="6">
    <location>
        <begin position="327"/>
        <end position="346"/>
    </location>
</feature>
<dbReference type="PANTHER" id="PTHR47089:SF1">
    <property type="entry name" value="GUANOSINE ABC TRANSPORTER PERMEASE PROTEIN NUPP"/>
    <property type="match status" value="1"/>
</dbReference>
<dbReference type="RefSeq" id="WP_227615442.1">
    <property type="nucleotide sequence ID" value="NZ_JAJEPR010000018.1"/>
</dbReference>
<sequence length="353" mass="37037">MSRKDKILSGNALYTFIAIIIGFVAGAVLLAVAGINPGVAYGKLLNGVFGQVKYVTWGVVYAAPLILTGLSVAFSFRTGVFNIGAEGQFVVGSIAACVVGIVFHLPAPLHIFLCIVAAVAAGALWGVIVGFLKVKRGINEVLSYIMFNWIAFYLSNYIVNLKAIRRVGGGEASQDVADTARILAPEFVKTATRCTAANWGIVIAVAAAILVWFIISKTTLGYQLRAVGFSKSAAEYGGINTNKMFLTAMAISGALAGLGGAVQTLGMAGRVSQFASQEQYGFQGITVALIGSSHPVGCIFAGVFYGAMKYGGGKLSLVNAPAEVVDIIMGIIIFFIAISHIFKVIFNRKKGGK</sequence>
<comment type="caution">
    <text evidence="7">The sequence shown here is derived from an EMBL/GenBank/DDBJ whole genome shotgun (WGS) entry which is preliminary data.</text>
</comment>
<evidence type="ECO:0000313" key="7">
    <source>
        <dbReference type="EMBL" id="MCC2190327.1"/>
    </source>
</evidence>
<evidence type="ECO:0000256" key="3">
    <source>
        <dbReference type="ARBA" id="ARBA00022692"/>
    </source>
</evidence>
<dbReference type="GO" id="GO:0022857">
    <property type="term" value="F:transmembrane transporter activity"/>
    <property type="evidence" value="ECO:0007669"/>
    <property type="project" value="InterPro"/>
</dbReference>
<dbReference type="Pfam" id="PF02653">
    <property type="entry name" value="BPD_transp_2"/>
    <property type="match status" value="1"/>
</dbReference>
<evidence type="ECO:0000256" key="4">
    <source>
        <dbReference type="ARBA" id="ARBA00022989"/>
    </source>
</evidence>
<proteinExistence type="predicted"/>
<feature type="transmembrane region" description="Helical" evidence="6">
    <location>
        <begin position="109"/>
        <end position="132"/>
    </location>
</feature>
<keyword evidence="4 6" id="KW-1133">Transmembrane helix</keyword>
<comment type="subcellular location">
    <subcellularLocation>
        <location evidence="1">Cell membrane</location>
        <topology evidence="1">Multi-pass membrane protein</topology>
    </subcellularLocation>
</comment>
<keyword evidence="8" id="KW-1185">Reference proteome</keyword>
<dbReference type="CDD" id="cd06580">
    <property type="entry name" value="TM_PBP1_transp_TpRbsC_like"/>
    <property type="match status" value="1"/>
</dbReference>
<dbReference type="InterPro" id="IPR001851">
    <property type="entry name" value="ABC_transp_permease"/>
</dbReference>
<evidence type="ECO:0000256" key="6">
    <source>
        <dbReference type="SAM" id="Phobius"/>
    </source>
</evidence>
<dbReference type="PANTHER" id="PTHR47089">
    <property type="entry name" value="ABC TRANSPORTER, PERMEASE PROTEIN"/>
    <property type="match status" value="1"/>
</dbReference>
<feature type="transmembrane region" description="Helical" evidence="6">
    <location>
        <begin position="280"/>
        <end position="307"/>
    </location>
</feature>
<dbReference type="AlphaFoldDB" id="A0AAE3DTF9"/>
<dbReference type="Proteomes" id="UP001197875">
    <property type="component" value="Unassembled WGS sequence"/>
</dbReference>
<feature type="transmembrane region" description="Helical" evidence="6">
    <location>
        <begin position="196"/>
        <end position="215"/>
    </location>
</feature>
<protein>
    <submittedName>
        <fullName evidence="7">ABC transporter permease</fullName>
    </submittedName>
</protein>
<feature type="transmembrane region" description="Helical" evidence="6">
    <location>
        <begin position="12"/>
        <end position="35"/>
    </location>
</feature>
<evidence type="ECO:0000313" key="8">
    <source>
        <dbReference type="Proteomes" id="UP001197875"/>
    </source>
</evidence>
<organism evidence="7 8">
    <name type="scientific">Fusicatenibacter faecihominis</name>
    <dbReference type="NCBI Taxonomy" id="2881276"/>
    <lineage>
        <taxon>Bacteria</taxon>
        <taxon>Bacillati</taxon>
        <taxon>Bacillota</taxon>
        <taxon>Clostridia</taxon>
        <taxon>Lachnospirales</taxon>
        <taxon>Lachnospiraceae</taxon>
        <taxon>Fusicatenibacter</taxon>
    </lineage>
</organism>
<keyword evidence="5 6" id="KW-0472">Membrane</keyword>
<dbReference type="EMBL" id="JAJEPR010000018">
    <property type="protein sequence ID" value="MCC2190327.1"/>
    <property type="molecule type" value="Genomic_DNA"/>
</dbReference>
<accession>A0AAE3DTF9</accession>
<keyword evidence="3 6" id="KW-0812">Transmembrane</keyword>
<gene>
    <name evidence="7" type="ORF">LKD71_10995</name>
</gene>
<feature type="transmembrane region" description="Helical" evidence="6">
    <location>
        <begin position="83"/>
        <end position="103"/>
    </location>
</feature>
<dbReference type="GO" id="GO:0005886">
    <property type="term" value="C:plasma membrane"/>
    <property type="evidence" value="ECO:0007669"/>
    <property type="project" value="UniProtKB-SubCell"/>
</dbReference>